<dbReference type="RefSeq" id="WP_179911085.1">
    <property type="nucleotide sequence ID" value="NZ_CP058910.1"/>
</dbReference>
<dbReference type="OrthoDB" id="384380at2157"/>
<gene>
    <name evidence="2" type="ORF">HZS55_07545</name>
</gene>
<name>A0A7D5T5R6_9EURY</name>
<evidence type="ECO:0000313" key="3">
    <source>
        <dbReference type="Proteomes" id="UP000509667"/>
    </source>
</evidence>
<evidence type="ECO:0000313" key="2">
    <source>
        <dbReference type="EMBL" id="QLH77155.1"/>
    </source>
</evidence>
<protein>
    <submittedName>
        <fullName evidence="2">Uncharacterized protein</fullName>
    </submittedName>
</protein>
<dbReference type="GeneID" id="56077706"/>
<evidence type="ECO:0000256" key="1">
    <source>
        <dbReference type="SAM" id="MobiDB-lite"/>
    </source>
</evidence>
<dbReference type="KEGG" id="hrr:HZS55_07545"/>
<sequence>MTPTATPADTPTPSGPTSTPTPTDAPSTSYEQIDRDVSDDSTGASFSEVAVDTESPSVDRTSSTLSLRLNFWQGGASTLRVDGVRLA</sequence>
<accession>A0A7D5T5R6</accession>
<reference evidence="2 3" key="1">
    <citation type="submission" date="2020-07" db="EMBL/GenBank/DDBJ databases">
        <title>Halosimplex pelagicum sp. nov. and Halosimplex rubrum sp. nov., isolated from salted brown alga Laminaria, and emended description of the genus Halosimplex.</title>
        <authorList>
            <person name="Cui H."/>
        </authorList>
    </citation>
    <scope>NUCLEOTIDE SEQUENCE [LARGE SCALE GENOMIC DNA]</scope>
    <source>
        <strain evidence="2 3">R27</strain>
    </source>
</reference>
<dbReference type="EMBL" id="CP058910">
    <property type="protein sequence ID" value="QLH77155.1"/>
    <property type="molecule type" value="Genomic_DNA"/>
</dbReference>
<dbReference type="AlphaFoldDB" id="A0A7D5T5R6"/>
<feature type="compositionally biased region" description="Polar residues" evidence="1">
    <location>
        <begin position="54"/>
        <end position="63"/>
    </location>
</feature>
<dbReference type="Proteomes" id="UP000509667">
    <property type="component" value="Chromosome"/>
</dbReference>
<feature type="region of interest" description="Disordered" evidence="1">
    <location>
        <begin position="1"/>
        <end position="63"/>
    </location>
</feature>
<proteinExistence type="predicted"/>
<organism evidence="2 3">
    <name type="scientific">Halosimplex rubrum</name>
    <dbReference type="NCBI Taxonomy" id="869889"/>
    <lineage>
        <taxon>Archaea</taxon>
        <taxon>Methanobacteriati</taxon>
        <taxon>Methanobacteriota</taxon>
        <taxon>Stenosarchaea group</taxon>
        <taxon>Halobacteria</taxon>
        <taxon>Halobacteriales</taxon>
        <taxon>Haloarculaceae</taxon>
        <taxon>Halosimplex</taxon>
    </lineage>
</organism>
<feature type="compositionally biased region" description="Low complexity" evidence="1">
    <location>
        <begin position="1"/>
        <end position="29"/>
    </location>
</feature>
<keyword evidence="3" id="KW-1185">Reference proteome</keyword>